<dbReference type="HAMAP" id="MF_00145">
    <property type="entry name" value="Phosphoglyc_kinase"/>
    <property type="match status" value="1"/>
</dbReference>
<dbReference type="PANTHER" id="PTHR11406">
    <property type="entry name" value="PHOSPHOGLYCERATE KINASE"/>
    <property type="match status" value="1"/>
</dbReference>
<evidence type="ECO:0000256" key="5">
    <source>
        <dbReference type="ARBA" id="ARBA00022741"/>
    </source>
</evidence>
<reference evidence="12" key="1">
    <citation type="journal article" date="2014" name="Genome Biol. Evol.">
        <title>Pangenome evidence for extensive interdomain horizontal transfer affecting lineage core and shell genes in uncultured planktonic thaumarchaeota and euryarchaeota.</title>
        <authorList>
            <person name="Deschamps P."/>
            <person name="Zivanovic Y."/>
            <person name="Moreira D."/>
            <person name="Rodriguez-Valera F."/>
            <person name="Lopez-Garcia P."/>
        </authorList>
    </citation>
    <scope>NUCLEOTIDE SEQUENCE</scope>
</reference>
<gene>
    <name evidence="12" type="primary">PGK</name>
    <name evidence="8 12" type="synonym">pgk</name>
</gene>
<dbReference type="GO" id="GO:0005829">
    <property type="term" value="C:cytosol"/>
    <property type="evidence" value="ECO:0007669"/>
    <property type="project" value="TreeGrafter"/>
</dbReference>
<evidence type="ECO:0000256" key="3">
    <source>
        <dbReference type="ARBA" id="ARBA00016471"/>
    </source>
</evidence>
<feature type="binding site" evidence="8">
    <location>
        <begin position="350"/>
        <end position="353"/>
    </location>
    <ligand>
        <name>ATP</name>
        <dbReference type="ChEBI" id="CHEBI:30616"/>
    </ligand>
</feature>
<evidence type="ECO:0000313" key="12">
    <source>
        <dbReference type="EMBL" id="AIF15990.1"/>
    </source>
</evidence>
<dbReference type="UniPathway" id="UPA00109">
    <property type="reaction ID" value="UER00185"/>
</dbReference>
<dbReference type="GO" id="GO:0006096">
    <property type="term" value="P:glycolytic process"/>
    <property type="evidence" value="ECO:0007669"/>
    <property type="project" value="UniProtKB-UniRule"/>
</dbReference>
<evidence type="ECO:0000256" key="9">
    <source>
        <dbReference type="PIRSR" id="PIRSR000724-1"/>
    </source>
</evidence>
<sequence>MNFLTIDDLGLDGKTVFLRVDLNTPIDPKSGELLELNRIVEASVSVRDLSNCKLVIGSHQGRPGRYDYIPLSQHAVALSNVLKRPVQYVEDIIGPTAQKAIDSLSPGDVLLLDNLRFMTEENMEFSAEQASKTIMVQRLYRHFEACVLDAFPTGHRAHPSIVGFSHLLPTGSGRLVAKELKALNRILTVEKGPFVTVLGGAKISDRLEAIDTLIANRRADKVLLSGVIANVFLRASGKLTGNISAEEEKFVPKARALMDEYSGTFQLPRDVVVERNGDTAEIKIEDLGHDEKIYDIGPDTIDYFSRIIRSSGTIFMSGPPGFFEDPRFGKGTEGLLRAMSSSLGTTIVSGGHLSAALERFGIKEWIDHVSTAGGALVLYLAGKRLPLMEALERAAERMKK</sequence>
<keyword evidence="6 8" id="KW-0418">Kinase</keyword>
<dbReference type="Pfam" id="PF00162">
    <property type="entry name" value="PGK"/>
    <property type="match status" value="1"/>
</dbReference>
<dbReference type="InterPro" id="IPR036043">
    <property type="entry name" value="Phosphoglycerate_kinase_sf"/>
</dbReference>
<dbReference type="PANTHER" id="PTHR11406:SF23">
    <property type="entry name" value="PHOSPHOGLYCERATE KINASE 1, CHLOROPLASTIC-RELATED"/>
    <property type="match status" value="1"/>
</dbReference>
<feature type="binding site" evidence="8 10">
    <location>
        <position position="324"/>
    </location>
    <ligand>
        <name>ATP</name>
        <dbReference type="ChEBI" id="CHEBI:30616"/>
    </ligand>
</feature>
<dbReference type="GO" id="GO:0005524">
    <property type="term" value="F:ATP binding"/>
    <property type="evidence" value="ECO:0007669"/>
    <property type="project" value="UniProtKB-KW"/>
</dbReference>
<proteinExistence type="inferred from homology"/>
<evidence type="ECO:0000256" key="11">
    <source>
        <dbReference type="RuleBase" id="RU000532"/>
    </source>
</evidence>
<dbReference type="EC" id="2.7.2.3" evidence="2 8"/>
<dbReference type="AlphaFoldDB" id="A0A075HL52"/>
<dbReference type="EMBL" id="KF901042">
    <property type="protein sequence ID" value="AIF15990.1"/>
    <property type="molecule type" value="Genomic_DNA"/>
</dbReference>
<keyword evidence="5 8" id="KW-0547">Nucleotide-binding</keyword>
<comment type="similarity">
    <text evidence="8 11">Belongs to the phosphoglycerate kinase family.</text>
</comment>
<comment type="catalytic activity">
    <reaction evidence="1 8 11">
        <text>(2R)-3-phosphoglycerate + ATP = (2R)-3-phospho-glyceroyl phosphate + ADP</text>
        <dbReference type="Rhea" id="RHEA:14801"/>
        <dbReference type="ChEBI" id="CHEBI:30616"/>
        <dbReference type="ChEBI" id="CHEBI:57604"/>
        <dbReference type="ChEBI" id="CHEBI:58272"/>
        <dbReference type="ChEBI" id="CHEBI:456216"/>
        <dbReference type="EC" id="2.7.2.3"/>
    </reaction>
</comment>
<feature type="binding site" evidence="8">
    <location>
        <position position="156"/>
    </location>
    <ligand>
        <name>substrate</name>
    </ligand>
</feature>
<evidence type="ECO:0000256" key="10">
    <source>
        <dbReference type="PIRSR" id="PIRSR000724-2"/>
    </source>
</evidence>
<keyword evidence="8" id="KW-0324">Glycolysis</keyword>
<dbReference type="PIRSF" id="PIRSF000724">
    <property type="entry name" value="Pgk"/>
    <property type="match status" value="1"/>
</dbReference>
<comment type="subunit">
    <text evidence="8">Monomer.</text>
</comment>
<keyword evidence="7 8" id="KW-0067">ATP-binding</keyword>
<evidence type="ECO:0000256" key="8">
    <source>
        <dbReference type="HAMAP-Rule" id="MF_00145"/>
    </source>
</evidence>
<evidence type="ECO:0000256" key="4">
    <source>
        <dbReference type="ARBA" id="ARBA00022679"/>
    </source>
</evidence>
<feature type="binding site" evidence="9">
    <location>
        <position position="156"/>
    </location>
    <ligand>
        <name>(2R)-3-phosphoglycerate</name>
        <dbReference type="ChEBI" id="CHEBI:58272"/>
    </ligand>
</feature>
<comment type="caution">
    <text evidence="8">Lacks conserved residue(s) required for the propagation of feature annotation.</text>
</comment>
<evidence type="ECO:0000256" key="6">
    <source>
        <dbReference type="ARBA" id="ARBA00022777"/>
    </source>
</evidence>
<organism evidence="12">
    <name type="scientific">uncultured marine thaumarchaeote KM3_72_A09</name>
    <dbReference type="NCBI Taxonomy" id="1456261"/>
    <lineage>
        <taxon>Archaea</taxon>
        <taxon>Nitrososphaerota</taxon>
        <taxon>environmental samples</taxon>
    </lineage>
</organism>
<feature type="binding site" evidence="8 9">
    <location>
        <begin position="59"/>
        <end position="62"/>
    </location>
    <ligand>
        <name>substrate</name>
    </ligand>
</feature>
<evidence type="ECO:0000256" key="1">
    <source>
        <dbReference type="ARBA" id="ARBA00000642"/>
    </source>
</evidence>
<comment type="pathway">
    <text evidence="8">Carbohydrate degradation; glycolysis; pyruvate from D-glyceraldehyde 3-phosphate: step 2/5.</text>
</comment>
<dbReference type="InterPro" id="IPR015824">
    <property type="entry name" value="Phosphoglycerate_kinase_N"/>
</dbReference>
<dbReference type="GO" id="GO:0006094">
    <property type="term" value="P:gluconeogenesis"/>
    <property type="evidence" value="ECO:0007669"/>
    <property type="project" value="TreeGrafter"/>
</dbReference>
<accession>A0A075HL52</accession>
<feature type="binding site" evidence="8">
    <location>
        <position position="38"/>
    </location>
    <ligand>
        <name>substrate</name>
    </ligand>
</feature>
<feature type="binding site" evidence="9">
    <location>
        <position position="116"/>
    </location>
    <ligand>
        <name>(2R)-3-phosphoglycerate</name>
        <dbReference type="ChEBI" id="CHEBI:58272"/>
    </ligand>
</feature>
<protein>
    <recommendedName>
        <fullName evidence="3 8">Phosphoglycerate kinase</fullName>
        <ecNumber evidence="2 8">2.7.2.3</ecNumber>
    </recommendedName>
</protein>
<dbReference type="SUPFAM" id="SSF53748">
    <property type="entry name" value="Phosphoglycerate kinase"/>
    <property type="match status" value="1"/>
</dbReference>
<keyword evidence="4 8" id="KW-0808">Transferase</keyword>
<comment type="subcellular location">
    <subcellularLocation>
        <location evidence="8">Cytoplasm</location>
    </subcellularLocation>
</comment>
<feature type="binding site" evidence="9">
    <location>
        <position position="38"/>
    </location>
    <ligand>
        <name>(2R)-3-phosphoglycerate</name>
        <dbReference type="ChEBI" id="CHEBI:58272"/>
    </ligand>
</feature>
<dbReference type="PRINTS" id="PR00477">
    <property type="entry name" value="PHGLYCKINASE"/>
</dbReference>
<evidence type="ECO:0000256" key="2">
    <source>
        <dbReference type="ARBA" id="ARBA00013061"/>
    </source>
</evidence>
<dbReference type="GO" id="GO:0043531">
    <property type="term" value="F:ADP binding"/>
    <property type="evidence" value="ECO:0007669"/>
    <property type="project" value="TreeGrafter"/>
</dbReference>
<evidence type="ECO:0000256" key="7">
    <source>
        <dbReference type="ARBA" id="ARBA00022840"/>
    </source>
</evidence>
<dbReference type="Gene3D" id="3.40.50.1260">
    <property type="entry name" value="Phosphoglycerate kinase, N-terminal domain"/>
    <property type="match status" value="2"/>
</dbReference>
<keyword evidence="8" id="KW-0963">Cytoplasm</keyword>
<name>A0A075HL52_9ARCH</name>
<feature type="binding site" evidence="8 9">
    <location>
        <begin position="21"/>
        <end position="23"/>
    </location>
    <ligand>
        <name>substrate</name>
    </ligand>
</feature>
<dbReference type="GO" id="GO:0004618">
    <property type="term" value="F:phosphoglycerate kinase activity"/>
    <property type="evidence" value="ECO:0007669"/>
    <property type="project" value="UniProtKB-UniRule"/>
</dbReference>
<dbReference type="InterPro" id="IPR001576">
    <property type="entry name" value="Phosphoglycerate_kinase"/>
</dbReference>
<feature type="binding site" evidence="8">
    <location>
        <position position="116"/>
    </location>
    <ligand>
        <name>substrate</name>
    </ligand>
</feature>